<keyword evidence="1" id="KW-0812">Transmembrane</keyword>
<keyword evidence="1" id="KW-0472">Membrane</keyword>
<proteinExistence type="predicted"/>
<evidence type="ECO:0000313" key="2">
    <source>
        <dbReference type="EMBL" id="OAL09920.1"/>
    </source>
</evidence>
<dbReference type="EMBL" id="LWUJ01000012">
    <property type="protein sequence ID" value="OAL09920.1"/>
    <property type="molecule type" value="Genomic_DNA"/>
</dbReference>
<keyword evidence="1" id="KW-1133">Transmembrane helix</keyword>
<evidence type="ECO:0000313" key="3">
    <source>
        <dbReference type="Proteomes" id="UP000077623"/>
    </source>
</evidence>
<name>A0A1A9QE22_9MOLU</name>
<feature type="transmembrane region" description="Helical" evidence="1">
    <location>
        <begin position="15"/>
        <end position="34"/>
    </location>
</feature>
<protein>
    <submittedName>
        <fullName evidence="2">Uncharacterized protein</fullName>
    </submittedName>
</protein>
<sequence length="106" mass="11995">MHSKIAVTGWLVRNIGALVLFSSVGAVGGSINYLTTKEKKEEIIQTIEEGKENLPNEKQTQEIIERNSQARRAKGPFCRRVSLIYGNSGDDESRCERRLRNNGYIR</sequence>
<evidence type="ECO:0000256" key="1">
    <source>
        <dbReference type="SAM" id="Phobius"/>
    </source>
</evidence>
<gene>
    <name evidence="2" type="ORF">A6V39_03345</name>
</gene>
<dbReference type="Proteomes" id="UP000077623">
    <property type="component" value="Unassembled WGS sequence"/>
</dbReference>
<organism evidence="2 3">
    <name type="scientific">Candidatus Mycoplasma haematobovis</name>
    <dbReference type="NCBI Taxonomy" id="432608"/>
    <lineage>
        <taxon>Bacteria</taxon>
        <taxon>Bacillati</taxon>
        <taxon>Mycoplasmatota</taxon>
        <taxon>Mollicutes</taxon>
        <taxon>Mycoplasmataceae</taxon>
        <taxon>Mycoplasma</taxon>
    </lineage>
</organism>
<keyword evidence="3" id="KW-1185">Reference proteome</keyword>
<comment type="caution">
    <text evidence="2">The sequence shown here is derived from an EMBL/GenBank/DDBJ whole genome shotgun (WGS) entry which is preliminary data.</text>
</comment>
<dbReference type="AlphaFoldDB" id="A0A1A9QE22"/>
<accession>A0A1A9QE22</accession>
<reference evidence="3" key="1">
    <citation type="submission" date="2016-04" db="EMBL/GenBank/DDBJ databases">
        <authorList>
            <person name="Quiroz-Castaneda R.E."/>
            <person name="Martinez-Ocampo F."/>
        </authorList>
    </citation>
    <scope>NUCLEOTIDE SEQUENCE [LARGE SCALE GENOMIC DNA]</scope>
    <source>
        <strain evidence="3">INIFAP01</strain>
    </source>
</reference>